<name>A0A6N2AP22_SOLCI</name>
<organism evidence="1">
    <name type="scientific">Solanum chilense</name>
    <name type="common">Tomato</name>
    <name type="synonym">Lycopersicon chilense</name>
    <dbReference type="NCBI Taxonomy" id="4083"/>
    <lineage>
        <taxon>Eukaryota</taxon>
        <taxon>Viridiplantae</taxon>
        <taxon>Streptophyta</taxon>
        <taxon>Embryophyta</taxon>
        <taxon>Tracheophyta</taxon>
        <taxon>Spermatophyta</taxon>
        <taxon>Magnoliopsida</taxon>
        <taxon>eudicotyledons</taxon>
        <taxon>Gunneridae</taxon>
        <taxon>Pentapetalae</taxon>
        <taxon>asterids</taxon>
        <taxon>lamiids</taxon>
        <taxon>Solanales</taxon>
        <taxon>Solanaceae</taxon>
        <taxon>Solanoideae</taxon>
        <taxon>Solaneae</taxon>
        <taxon>Solanum</taxon>
        <taxon>Solanum subgen. Lycopersicon</taxon>
    </lineage>
</organism>
<accession>A0A6N2AP22</accession>
<protein>
    <submittedName>
        <fullName evidence="1">Uncharacterized protein</fullName>
    </submittedName>
</protein>
<sequence>MAVKANRMHSKGLDGRPQFFFGIFDVGIWITQKWFAIGHENRLNGVYALFGARLTLKMGRTGRDGQPTAQTRS</sequence>
<evidence type="ECO:0000313" key="1">
    <source>
        <dbReference type="EMBL" id="TMW83499.1"/>
    </source>
</evidence>
<reference evidence="1" key="1">
    <citation type="submission" date="2019-05" db="EMBL/GenBank/DDBJ databases">
        <title>The de novo reference genome and transcriptome assemblies of the wild tomato species Solanum chilense.</title>
        <authorList>
            <person name="Stam R."/>
            <person name="Nosenko T."/>
            <person name="Hoerger A.C."/>
            <person name="Stephan W."/>
            <person name="Seidel M.A."/>
            <person name="Kuhn J.M.M."/>
            <person name="Haberer G."/>
            <person name="Tellier A."/>
        </authorList>
    </citation>
    <scope>NUCLEOTIDE SEQUENCE</scope>
    <source>
        <tissue evidence="1">Mature leaves</tissue>
    </source>
</reference>
<gene>
    <name evidence="1" type="ORF">EJD97_001524</name>
</gene>
<dbReference type="AlphaFoldDB" id="A0A6N2AP22"/>
<comment type="caution">
    <text evidence="1">The sequence shown here is derived from an EMBL/GenBank/DDBJ whole genome shotgun (WGS) entry which is preliminary data.</text>
</comment>
<proteinExistence type="predicted"/>
<dbReference type="EMBL" id="RXGB01011613">
    <property type="protein sequence ID" value="TMW83499.1"/>
    <property type="molecule type" value="Genomic_DNA"/>
</dbReference>